<sequence>MNKNVNKNNRTNRTVVNALEYYDKNMERNFKTFNKAKYLSFPKEDSDIKGDIVRTKINLYNNEKKKIFDSKFEIIGIYENQTKTWSWAWSIPKLPKNKTYTSRKILNYGLDLESDNVESSFLRAELITGRFRISNLIQLDLHVSVASYISKIPNIYKYIFKQKTSDSDLIEIDDSLDDSNYSIYYLFLLD</sequence>
<protein>
    <submittedName>
        <fullName evidence="1">Uncharacterized protein</fullName>
    </submittedName>
</protein>
<dbReference type="Pfam" id="PF21813">
    <property type="entry name" value="DUF6882"/>
    <property type="match status" value="1"/>
</dbReference>
<evidence type="ECO:0000313" key="1">
    <source>
        <dbReference type="EMBL" id="QHS77386.1"/>
    </source>
</evidence>
<reference evidence="1" key="1">
    <citation type="journal article" date="2020" name="Nature">
        <title>Giant virus diversity and host interactions through global metagenomics.</title>
        <authorList>
            <person name="Schulz F."/>
            <person name="Roux S."/>
            <person name="Paez-Espino D."/>
            <person name="Jungbluth S."/>
            <person name="Walsh D.A."/>
            <person name="Denef V.J."/>
            <person name="McMahon K.D."/>
            <person name="Konstantinidis K.T."/>
            <person name="Eloe-Fadrosh E.A."/>
            <person name="Kyrpides N.C."/>
            <person name="Woyke T."/>
        </authorList>
    </citation>
    <scope>NUCLEOTIDE SEQUENCE</scope>
    <source>
        <strain evidence="1">GVMAG-S-1004661-13</strain>
    </source>
</reference>
<proteinExistence type="predicted"/>
<dbReference type="InterPro" id="IPR049249">
    <property type="entry name" value="DUF6882"/>
</dbReference>
<name>A0A6C0ACD5_9ZZZZ</name>
<organism evidence="1">
    <name type="scientific">viral metagenome</name>
    <dbReference type="NCBI Taxonomy" id="1070528"/>
    <lineage>
        <taxon>unclassified sequences</taxon>
        <taxon>metagenomes</taxon>
        <taxon>organismal metagenomes</taxon>
    </lineage>
</organism>
<dbReference type="AlphaFoldDB" id="A0A6C0ACD5"/>
<accession>A0A6C0ACD5</accession>
<dbReference type="EMBL" id="MN740546">
    <property type="protein sequence ID" value="QHS77386.1"/>
    <property type="molecule type" value="Genomic_DNA"/>
</dbReference>